<dbReference type="PANTHER" id="PTHR34979:SF1">
    <property type="entry name" value="INNER MEMBRANE PROTEIN YGAZ"/>
    <property type="match status" value="1"/>
</dbReference>
<keyword evidence="5 8" id="KW-0812">Transmembrane</keyword>
<evidence type="ECO:0000256" key="3">
    <source>
        <dbReference type="ARBA" id="ARBA00022448"/>
    </source>
</evidence>
<dbReference type="EMBL" id="SLWR01000008">
    <property type="protein sequence ID" value="TCO45606.1"/>
    <property type="molecule type" value="Genomic_DNA"/>
</dbReference>
<dbReference type="GO" id="GO:0005886">
    <property type="term" value="C:plasma membrane"/>
    <property type="evidence" value="ECO:0007669"/>
    <property type="project" value="UniProtKB-SubCell"/>
</dbReference>
<feature type="transmembrane region" description="Helical" evidence="8">
    <location>
        <begin position="162"/>
        <end position="185"/>
    </location>
</feature>
<feature type="transmembrane region" description="Helical" evidence="8">
    <location>
        <begin position="49"/>
        <end position="73"/>
    </location>
</feature>
<keyword evidence="6 8" id="KW-1133">Transmembrane helix</keyword>
<dbReference type="InterPro" id="IPR011606">
    <property type="entry name" value="Brnchd-chn_aa_trnsp_permease"/>
</dbReference>
<dbReference type="OrthoDB" id="3177005at2"/>
<organism evidence="9 10">
    <name type="scientific">Kribbella antiqua</name>
    <dbReference type="NCBI Taxonomy" id="2512217"/>
    <lineage>
        <taxon>Bacteria</taxon>
        <taxon>Bacillati</taxon>
        <taxon>Actinomycetota</taxon>
        <taxon>Actinomycetes</taxon>
        <taxon>Propionibacteriales</taxon>
        <taxon>Kribbellaceae</taxon>
        <taxon>Kribbella</taxon>
    </lineage>
</organism>
<dbReference type="GO" id="GO:1903785">
    <property type="term" value="P:L-valine transmembrane transport"/>
    <property type="evidence" value="ECO:0007669"/>
    <property type="project" value="TreeGrafter"/>
</dbReference>
<reference evidence="9 10" key="1">
    <citation type="journal article" date="2015" name="Stand. Genomic Sci.">
        <title>Genomic Encyclopedia of Bacterial and Archaeal Type Strains, Phase III: the genomes of soil and plant-associated and newly described type strains.</title>
        <authorList>
            <person name="Whitman W.B."/>
            <person name="Woyke T."/>
            <person name="Klenk H.P."/>
            <person name="Zhou Y."/>
            <person name="Lilburn T.G."/>
            <person name="Beck B.J."/>
            <person name="De Vos P."/>
            <person name="Vandamme P."/>
            <person name="Eisen J.A."/>
            <person name="Garrity G."/>
            <person name="Hugenholtz P."/>
            <person name="Kyrpides N.C."/>
        </authorList>
    </citation>
    <scope>NUCLEOTIDE SEQUENCE [LARGE SCALE GENOMIC DNA]</scope>
    <source>
        <strain evidence="9 10">VKM Ac-2541</strain>
    </source>
</reference>
<keyword evidence="4" id="KW-1003">Cell membrane</keyword>
<dbReference type="RefSeq" id="WP_158291005.1">
    <property type="nucleotide sequence ID" value="NZ_SLWR01000008.1"/>
</dbReference>
<feature type="transmembrane region" description="Helical" evidence="8">
    <location>
        <begin position="93"/>
        <end position="116"/>
    </location>
</feature>
<evidence type="ECO:0000256" key="6">
    <source>
        <dbReference type="ARBA" id="ARBA00022989"/>
    </source>
</evidence>
<dbReference type="AlphaFoldDB" id="A0A4R2IMK5"/>
<accession>A0A4R2IMK5</accession>
<dbReference type="Pfam" id="PF03591">
    <property type="entry name" value="AzlC"/>
    <property type="match status" value="1"/>
</dbReference>
<proteinExistence type="inferred from homology"/>
<evidence type="ECO:0000256" key="1">
    <source>
        <dbReference type="ARBA" id="ARBA00004651"/>
    </source>
</evidence>
<comment type="caution">
    <text evidence="9">The sequence shown here is derived from an EMBL/GenBank/DDBJ whole genome shotgun (WGS) entry which is preliminary data.</text>
</comment>
<evidence type="ECO:0000256" key="2">
    <source>
        <dbReference type="ARBA" id="ARBA00010735"/>
    </source>
</evidence>
<gene>
    <name evidence="9" type="ORF">EV646_108229</name>
</gene>
<keyword evidence="10" id="KW-1185">Reference proteome</keyword>
<feature type="transmembrane region" description="Helical" evidence="8">
    <location>
        <begin position="215"/>
        <end position="248"/>
    </location>
</feature>
<sequence length="254" mass="26491">MEIDLHDFSTFPPPARQACLKRAADLWGMRSLLERTAPSVLALRDTASVALGLVAFGVTLGITISALGFGALPGVAGAPLVYGGSAQLTAVTLIHQGAGLVAVVASAAIVNSRLLLYSASLSERFRDQPVWFRWLAPHFIIDQTYLLSNARPSLDARSFRRYWLSLGSFVLVVWTLAVAVGVLAGPALPDLPYLVFVGTAMFLGMLAPRLVSRPAVAAAVAGGLVAAVVGFISPELGIVCGAVAGVLAGSAERR</sequence>
<evidence type="ECO:0000256" key="7">
    <source>
        <dbReference type="ARBA" id="ARBA00023136"/>
    </source>
</evidence>
<keyword evidence="7 8" id="KW-0472">Membrane</keyword>
<evidence type="ECO:0000256" key="5">
    <source>
        <dbReference type="ARBA" id="ARBA00022692"/>
    </source>
</evidence>
<comment type="similarity">
    <text evidence="2">Belongs to the AzlC family.</text>
</comment>
<evidence type="ECO:0000313" key="9">
    <source>
        <dbReference type="EMBL" id="TCO45606.1"/>
    </source>
</evidence>
<evidence type="ECO:0000313" key="10">
    <source>
        <dbReference type="Proteomes" id="UP000295573"/>
    </source>
</evidence>
<dbReference type="Proteomes" id="UP000295573">
    <property type="component" value="Unassembled WGS sequence"/>
</dbReference>
<keyword evidence="3" id="KW-0813">Transport</keyword>
<name>A0A4R2IMK5_9ACTN</name>
<dbReference type="PANTHER" id="PTHR34979">
    <property type="entry name" value="INNER MEMBRANE PROTEIN YGAZ"/>
    <property type="match status" value="1"/>
</dbReference>
<evidence type="ECO:0000256" key="8">
    <source>
        <dbReference type="SAM" id="Phobius"/>
    </source>
</evidence>
<evidence type="ECO:0000256" key="4">
    <source>
        <dbReference type="ARBA" id="ARBA00022475"/>
    </source>
</evidence>
<feature type="transmembrane region" description="Helical" evidence="8">
    <location>
        <begin position="191"/>
        <end position="208"/>
    </location>
</feature>
<protein>
    <submittedName>
        <fullName evidence="9">4-azaleucine resistance transporter AzlC</fullName>
    </submittedName>
</protein>
<comment type="subcellular location">
    <subcellularLocation>
        <location evidence="1">Cell membrane</location>
        <topology evidence="1">Multi-pass membrane protein</topology>
    </subcellularLocation>
</comment>